<dbReference type="Gene3D" id="2.60.120.330">
    <property type="entry name" value="B-lactam Antibiotic, Isopenicillin N Synthase, Chain"/>
    <property type="match status" value="1"/>
</dbReference>
<keyword evidence="2" id="KW-0408">Iron</keyword>
<protein>
    <recommendedName>
        <fullName evidence="3">Isopenicillin N synthase-like Fe(2+) 2OG dioxygenase domain-containing protein</fullName>
    </recommendedName>
</protein>
<dbReference type="PANTHER" id="PTHR47991">
    <property type="entry name" value="OXOGLUTARATE/IRON-DEPENDENT DIOXYGENASE"/>
    <property type="match status" value="1"/>
</dbReference>
<dbReference type="InterPro" id="IPR050295">
    <property type="entry name" value="Plant_2OG-oxidoreductases"/>
</dbReference>
<dbReference type="GO" id="GO:0046872">
    <property type="term" value="F:metal ion binding"/>
    <property type="evidence" value="ECO:0007669"/>
    <property type="project" value="UniProtKB-KW"/>
</dbReference>
<dbReference type="InterPro" id="IPR044861">
    <property type="entry name" value="IPNS-like_FE2OG_OXY"/>
</dbReference>
<accession>A0A7J7GDH9</accession>
<dbReference type="Pfam" id="PF03171">
    <property type="entry name" value="2OG-FeII_Oxy"/>
    <property type="match status" value="1"/>
</dbReference>
<proteinExistence type="predicted"/>
<organism evidence="4 5">
    <name type="scientific">Camellia sinensis</name>
    <name type="common">Tea plant</name>
    <name type="synonym">Thea sinensis</name>
    <dbReference type="NCBI Taxonomy" id="4442"/>
    <lineage>
        <taxon>Eukaryota</taxon>
        <taxon>Viridiplantae</taxon>
        <taxon>Streptophyta</taxon>
        <taxon>Embryophyta</taxon>
        <taxon>Tracheophyta</taxon>
        <taxon>Spermatophyta</taxon>
        <taxon>Magnoliopsida</taxon>
        <taxon>eudicotyledons</taxon>
        <taxon>Gunneridae</taxon>
        <taxon>Pentapetalae</taxon>
        <taxon>asterids</taxon>
        <taxon>Ericales</taxon>
        <taxon>Theaceae</taxon>
        <taxon>Camellia</taxon>
    </lineage>
</organism>
<sequence length="77" mass="8427">MVTNGIYKSIEHRATVDSEKERLSIATFLGANLELDVGPAPSLITPQTPAIFRRVNVTDYLKLSLLVNSGESHVLMS</sequence>
<evidence type="ECO:0000256" key="1">
    <source>
        <dbReference type="ARBA" id="ARBA00022723"/>
    </source>
</evidence>
<keyword evidence="1" id="KW-0479">Metal-binding</keyword>
<gene>
    <name evidence="4" type="ORF">HYC85_025507</name>
</gene>
<reference evidence="4 5" key="2">
    <citation type="submission" date="2020-07" db="EMBL/GenBank/DDBJ databases">
        <title>Genome assembly of wild tea tree DASZ reveals pedigree and selection history of tea varieties.</title>
        <authorList>
            <person name="Zhang W."/>
        </authorList>
    </citation>
    <scope>NUCLEOTIDE SEQUENCE [LARGE SCALE GENOMIC DNA]</scope>
    <source>
        <strain evidence="5">cv. G240</strain>
        <tissue evidence="4">Leaf</tissue>
    </source>
</reference>
<dbReference type="Proteomes" id="UP000593564">
    <property type="component" value="Unassembled WGS sequence"/>
</dbReference>
<dbReference type="EMBL" id="JACBKZ010000012">
    <property type="protein sequence ID" value="KAF5938001.1"/>
    <property type="molecule type" value="Genomic_DNA"/>
</dbReference>
<dbReference type="SUPFAM" id="SSF51197">
    <property type="entry name" value="Clavaminate synthase-like"/>
    <property type="match status" value="1"/>
</dbReference>
<keyword evidence="5" id="KW-1185">Reference proteome</keyword>
<comment type="caution">
    <text evidence="4">The sequence shown here is derived from an EMBL/GenBank/DDBJ whole genome shotgun (WGS) entry which is preliminary data.</text>
</comment>
<evidence type="ECO:0000313" key="4">
    <source>
        <dbReference type="EMBL" id="KAF5938001.1"/>
    </source>
</evidence>
<dbReference type="AlphaFoldDB" id="A0A7J7GDH9"/>
<evidence type="ECO:0000259" key="3">
    <source>
        <dbReference type="Pfam" id="PF03171"/>
    </source>
</evidence>
<reference evidence="5" key="1">
    <citation type="journal article" date="2020" name="Nat. Commun.">
        <title>Genome assembly of wild tea tree DASZ reveals pedigree and selection history of tea varieties.</title>
        <authorList>
            <person name="Zhang W."/>
            <person name="Zhang Y."/>
            <person name="Qiu H."/>
            <person name="Guo Y."/>
            <person name="Wan H."/>
            <person name="Zhang X."/>
            <person name="Scossa F."/>
            <person name="Alseekh S."/>
            <person name="Zhang Q."/>
            <person name="Wang P."/>
            <person name="Xu L."/>
            <person name="Schmidt M.H."/>
            <person name="Jia X."/>
            <person name="Li D."/>
            <person name="Zhu A."/>
            <person name="Guo F."/>
            <person name="Chen W."/>
            <person name="Ni D."/>
            <person name="Usadel B."/>
            <person name="Fernie A.R."/>
            <person name="Wen W."/>
        </authorList>
    </citation>
    <scope>NUCLEOTIDE SEQUENCE [LARGE SCALE GENOMIC DNA]</scope>
    <source>
        <strain evidence="5">cv. G240</strain>
    </source>
</reference>
<evidence type="ECO:0000313" key="5">
    <source>
        <dbReference type="Proteomes" id="UP000593564"/>
    </source>
</evidence>
<name>A0A7J7GDH9_CAMSI</name>
<feature type="domain" description="Isopenicillin N synthase-like Fe(2+) 2OG dioxygenase" evidence="3">
    <location>
        <begin position="2"/>
        <end position="30"/>
    </location>
</feature>
<evidence type="ECO:0000256" key="2">
    <source>
        <dbReference type="ARBA" id="ARBA00023004"/>
    </source>
</evidence>
<dbReference type="InterPro" id="IPR027443">
    <property type="entry name" value="IPNS-like_sf"/>
</dbReference>